<gene>
    <name evidence="2" type="ORF">HS088_TW13G01507</name>
</gene>
<protein>
    <recommendedName>
        <fullName evidence="1">Dienelactone hydrolase domain-containing protein</fullName>
    </recommendedName>
</protein>
<dbReference type="InParanoid" id="A0A7J7CXJ7"/>
<dbReference type="PANTHER" id="PTHR17630:SF97">
    <property type="entry name" value="ENDO-1,31,4-BETA-D-GLUCANASE-LIKE"/>
    <property type="match status" value="1"/>
</dbReference>
<dbReference type="PANTHER" id="PTHR17630">
    <property type="entry name" value="DIENELACTONE HYDROLASE"/>
    <property type="match status" value="1"/>
</dbReference>
<sequence>MSGSQCCSNPPAVNPTSGAGHVEKLGGLDSYVNGSVDSKLAVILVADVFGYEAPKLRKLADKVAAAGFYVLVPDYFHGDPLVLENTQRPWQDWIKDHSTVKAFEETKPLIEALKGKGISAIGAAGFCWGAKVVVDLAKTQLIQAAVLLHPSFVDEDDIKGVEVPMAILGAEFDERWPPELLRKFEVILNAKSGVDSYVKIFFKAAHGWTVRYNSDNEEEVKSAEEAHQNMLDWFAKYVK</sequence>
<dbReference type="InterPro" id="IPR029058">
    <property type="entry name" value="AB_hydrolase_fold"/>
</dbReference>
<feature type="domain" description="Dienelactone hydrolase" evidence="1">
    <location>
        <begin position="29"/>
        <end position="237"/>
    </location>
</feature>
<accession>A0A7J7CXJ7</accession>
<dbReference type="InterPro" id="IPR002925">
    <property type="entry name" value="Dienelactn_hydro"/>
</dbReference>
<dbReference type="GO" id="GO:0016787">
    <property type="term" value="F:hydrolase activity"/>
    <property type="evidence" value="ECO:0007669"/>
    <property type="project" value="InterPro"/>
</dbReference>
<organism evidence="2 3">
    <name type="scientific">Tripterygium wilfordii</name>
    <name type="common">Thunder God vine</name>
    <dbReference type="NCBI Taxonomy" id="458696"/>
    <lineage>
        <taxon>Eukaryota</taxon>
        <taxon>Viridiplantae</taxon>
        <taxon>Streptophyta</taxon>
        <taxon>Embryophyta</taxon>
        <taxon>Tracheophyta</taxon>
        <taxon>Spermatophyta</taxon>
        <taxon>Magnoliopsida</taxon>
        <taxon>eudicotyledons</taxon>
        <taxon>Gunneridae</taxon>
        <taxon>Pentapetalae</taxon>
        <taxon>rosids</taxon>
        <taxon>fabids</taxon>
        <taxon>Celastrales</taxon>
        <taxon>Celastraceae</taxon>
        <taxon>Tripterygium</taxon>
    </lineage>
</organism>
<dbReference type="AlphaFoldDB" id="A0A7J7CXJ7"/>
<comment type="caution">
    <text evidence="2">The sequence shown here is derived from an EMBL/GenBank/DDBJ whole genome shotgun (WGS) entry which is preliminary data.</text>
</comment>
<keyword evidence="3" id="KW-1185">Reference proteome</keyword>
<evidence type="ECO:0000259" key="1">
    <source>
        <dbReference type="Pfam" id="PF01738"/>
    </source>
</evidence>
<dbReference type="EMBL" id="JAAARO010000013">
    <property type="protein sequence ID" value="KAF5738606.1"/>
    <property type="molecule type" value="Genomic_DNA"/>
</dbReference>
<dbReference type="Pfam" id="PF01738">
    <property type="entry name" value="DLH"/>
    <property type="match status" value="1"/>
</dbReference>
<evidence type="ECO:0000313" key="2">
    <source>
        <dbReference type="EMBL" id="KAF5738606.1"/>
    </source>
</evidence>
<proteinExistence type="predicted"/>
<dbReference type="OrthoDB" id="17560at2759"/>
<name>A0A7J7CXJ7_TRIWF</name>
<dbReference type="SUPFAM" id="SSF53474">
    <property type="entry name" value="alpha/beta-Hydrolases"/>
    <property type="match status" value="1"/>
</dbReference>
<dbReference type="Gene3D" id="3.40.50.1820">
    <property type="entry name" value="alpha/beta hydrolase"/>
    <property type="match status" value="1"/>
</dbReference>
<reference evidence="2 3" key="1">
    <citation type="journal article" date="2020" name="Nat. Commun.">
        <title>Genome of Tripterygium wilfordii and identification of cytochrome P450 involved in triptolide biosynthesis.</title>
        <authorList>
            <person name="Tu L."/>
            <person name="Su P."/>
            <person name="Zhang Z."/>
            <person name="Gao L."/>
            <person name="Wang J."/>
            <person name="Hu T."/>
            <person name="Zhou J."/>
            <person name="Zhang Y."/>
            <person name="Zhao Y."/>
            <person name="Liu Y."/>
            <person name="Song Y."/>
            <person name="Tong Y."/>
            <person name="Lu Y."/>
            <person name="Yang J."/>
            <person name="Xu C."/>
            <person name="Jia M."/>
            <person name="Peters R.J."/>
            <person name="Huang L."/>
            <person name="Gao W."/>
        </authorList>
    </citation>
    <scope>NUCLEOTIDE SEQUENCE [LARGE SCALE GENOMIC DNA]</scope>
    <source>
        <strain evidence="3">cv. XIE 37</strain>
        <tissue evidence="2">Leaf</tissue>
    </source>
</reference>
<dbReference type="Proteomes" id="UP000593562">
    <property type="component" value="Unassembled WGS sequence"/>
</dbReference>
<evidence type="ECO:0000313" key="3">
    <source>
        <dbReference type="Proteomes" id="UP000593562"/>
    </source>
</evidence>